<proteinExistence type="inferred from homology"/>
<feature type="binding site" evidence="2">
    <location>
        <position position="33"/>
    </location>
    <ligand>
        <name>substrate</name>
    </ligand>
</feature>
<organism evidence="3 4">
    <name type="scientific">Candidatus Roizmanbacteria bacterium RIFCSPHIGHO2_02_FULL_43_11</name>
    <dbReference type="NCBI Taxonomy" id="1802043"/>
    <lineage>
        <taxon>Bacteria</taxon>
        <taxon>Candidatus Roizmaniibacteriota</taxon>
    </lineage>
</organism>
<evidence type="ECO:0000256" key="2">
    <source>
        <dbReference type="HAMAP-Rule" id="MF_01139"/>
    </source>
</evidence>
<dbReference type="NCBIfam" id="TIGR00055">
    <property type="entry name" value="uppS"/>
    <property type="match status" value="1"/>
</dbReference>
<dbReference type="HAMAP" id="MF_01139">
    <property type="entry name" value="ISPT"/>
    <property type="match status" value="1"/>
</dbReference>
<dbReference type="Gene3D" id="3.40.1180.10">
    <property type="entry name" value="Decaprenyl diphosphate synthase-like"/>
    <property type="match status" value="1"/>
</dbReference>
<feature type="binding site" evidence="2">
    <location>
        <begin position="188"/>
        <end position="190"/>
    </location>
    <ligand>
        <name>substrate</name>
    </ligand>
</feature>
<dbReference type="GO" id="GO:0016094">
    <property type="term" value="P:polyprenol biosynthetic process"/>
    <property type="evidence" value="ECO:0007669"/>
    <property type="project" value="TreeGrafter"/>
</dbReference>
<comment type="caution">
    <text evidence="2">Lacks conserved residue(s) required for the propagation of feature annotation.</text>
</comment>
<evidence type="ECO:0000313" key="3">
    <source>
        <dbReference type="EMBL" id="OGK31544.1"/>
    </source>
</evidence>
<comment type="caution">
    <text evidence="3">The sequence shown here is derived from an EMBL/GenBank/DDBJ whole genome shotgun (WGS) entry which is preliminary data.</text>
</comment>
<protein>
    <recommendedName>
        <fullName evidence="2">Isoprenyl transferase</fullName>
        <ecNumber evidence="2">2.5.1.-</ecNumber>
    </recommendedName>
</protein>
<comment type="subunit">
    <text evidence="2">Homodimer.</text>
</comment>
<comment type="similarity">
    <text evidence="2">Belongs to the UPP synthase family.</text>
</comment>
<feature type="binding site" evidence="2">
    <location>
        <position position="16"/>
    </location>
    <ligand>
        <name>Mg(2+)</name>
        <dbReference type="ChEBI" id="CHEBI:18420"/>
    </ligand>
</feature>
<dbReference type="Proteomes" id="UP000178098">
    <property type="component" value="Unassembled WGS sequence"/>
</dbReference>
<dbReference type="CDD" id="cd00475">
    <property type="entry name" value="Cis_IPPS"/>
    <property type="match status" value="1"/>
</dbReference>
<comment type="function">
    <text evidence="2">Catalyzes the condensation of isopentenyl diphosphate (IPP) with allylic pyrophosphates generating different type of terpenoids.</text>
</comment>
<feature type="active site" evidence="2">
    <location>
        <position position="16"/>
    </location>
</feature>
<dbReference type="SUPFAM" id="SSF64005">
    <property type="entry name" value="Undecaprenyl diphosphate synthase"/>
    <property type="match status" value="1"/>
</dbReference>
<keyword evidence="1 2" id="KW-0808">Transferase</keyword>
<feature type="binding site" evidence="2">
    <location>
        <position position="21"/>
    </location>
    <ligand>
        <name>substrate</name>
    </ligand>
</feature>
<feature type="binding site" evidence="2">
    <location>
        <position position="201"/>
    </location>
    <ligand>
        <name>Mg(2+)</name>
        <dbReference type="ChEBI" id="CHEBI:18420"/>
    </ligand>
</feature>
<dbReference type="GO" id="GO:0045547">
    <property type="term" value="F:ditrans,polycis-polyprenyl diphosphate synthase [(2E,6E)-farnesyl diphosphate specific] activity"/>
    <property type="evidence" value="ECO:0007669"/>
    <property type="project" value="TreeGrafter"/>
</dbReference>
<keyword evidence="2" id="KW-0460">Magnesium</keyword>
<name>A0A1F7HKF8_9BACT</name>
<dbReference type="InterPro" id="IPR001441">
    <property type="entry name" value="UPP_synth-like"/>
</dbReference>
<feature type="active site" description="Proton acceptor" evidence="2">
    <location>
        <position position="64"/>
    </location>
</feature>
<accession>A0A1F7HKF8</accession>
<dbReference type="AlphaFoldDB" id="A0A1F7HKF8"/>
<comment type="cofactor">
    <cofactor evidence="2">
        <name>Mg(2+)</name>
        <dbReference type="ChEBI" id="CHEBI:18420"/>
    </cofactor>
    <text evidence="2">Binds 2 magnesium ions per subunit.</text>
</comment>
<feature type="binding site" evidence="2">
    <location>
        <begin position="61"/>
        <end position="63"/>
    </location>
    <ligand>
        <name>substrate</name>
    </ligand>
</feature>
<evidence type="ECO:0000313" key="4">
    <source>
        <dbReference type="Proteomes" id="UP000178098"/>
    </source>
</evidence>
<dbReference type="PANTHER" id="PTHR10291:SF0">
    <property type="entry name" value="DEHYDRODOLICHYL DIPHOSPHATE SYNTHASE 2"/>
    <property type="match status" value="1"/>
</dbReference>
<feature type="binding site" evidence="2">
    <location>
        <position position="67"/>
    </location>
    <ligand>
        <name>substrate</name>
    </ligand>
</feature>
<dbReference type="Pfam" id="PF01255">
    <property type="entry name" value="Prenyltransf"/>
    <property type="match status" value="1"/>
</dbReference>
<sequence length="235" mass="26767">MRGDGNVPKHIALILDGNRRWAKARGLGALSGHRTAAASLESILQRLDECGVETVTLWGFSTENWKRDTLQVKGLMKLIEEFIDKYYPKALEKQIRVVHLGRNDRLPASLLKKLAHIQDSTRHFTRRTLNLALDYGGRDEVLRAIKRLQSQGVSIDTLTEDDFNSFLDTSNVPNPEPDLIIRTGGEQRLSGFMIWQAVYAEYYFEQKLLPDITPADIDRILDNYAVRERRFGGGK</sequence>
<evidence type="ECO:0000256" key="1">
    <source>
        <dbReference type="ARBA" id="ARBA00022679"/>
    </source>
</evidence>
<dbReference type="InterPro" id="IPR036424">
    <property type="entry name" value="UPP_synth-like_sf"/>
</dbReference>
<gene>
    <name evidence="3" type="ORF">A3D08_01575</name>
</gene>
<reference evidence="3 4" key="1">
    <citation type="journal article" date="2016" name="Nat. Commun.">
        <title>Thousands of microbial genomes shed light on interconnected biogeochemical processes in an aquifer system.</title>
        <authorList>
            <person name="Anantharaman K."/>
            <person name="Brown C.T."/>
            <person name="Hug L.A."/>
            <person name="Sharon I."/>
            <person name="Castelle C.J."/>
            <person name="Probst A.J."/>
            <person name="Thomas B.C."/>
            <person name="Singh A."/>
            <person name="Wilkins M.J."/>
            <person name="Karaoz U."/>
            <person name="Brodie E.L."/>
            <person name="Williams K.H."/>
            <person name="Hubbard S.S."/>
            <person name="Banfield J.F."/>
        </authorList>
    </citation>
    <scope>NUCLEOTIDE SEQUENCE [LARGE SCALE GENOMIC DNA]</scope>
</reference>
<dbReference type="EMBL" id="MFZT01000014">
    <property type="protein sequence ID" value="OGK31544.1"/>
    <property type="molecule type" value="Genomic_DNA"/>
</dbReference>
<dbReference type="PROSITE" id="PS01066">
    <property type="entry name" value="UPP_SYNTHASE"/>
    <property type="match status" value="1"/>
</dbReference>
<dbReference type="EC" id="2.5.1.-" evidence="2"/>
<keyword evidence="2" id="KW-0479">Metal-binding</keyword>
<feature type="binding site" evidence="2">
    <location>
        <position position="182"/>
    </location>
    <ligand>
        <name>substrate</name>
    </ligand>
</feature>
<feature type="binding site" evidence="2">
    <location>
        <position position="65"/>
    </location>
    <ligand>
        <name>substrate</name>
    </ligand>
</feature>
<dbReference type="GO" id="GO:0000287">
    <property type="term" value="F:magnesium ion binding"/>
    <property type="evidence" value="ECO:0007669"/>
    <property type="project" value="UniProtKB-UniRule"/>
</dbReference>
<dbReference type="InterPro" id="IPR018520">
    <property type="entry name" value="UPP_synth-like_CS"/>
</dbReference>
<dbReference type="PANTHER" id="PTHR10291">
    <property type="entry name" value="DEHYDRODOLICHYL DIPHOSPHATE SYNTHASE FAMILY MEMBER"/>
    <property type="match status" value="1"/>
</dbReference>
<feature type="binding site" evidence="2">
    <location>
        <begin position="17"/>
        <end position="20"/>
    </location>
    <ligand>
        <name>substrate</name>
    </ligand>
</feature>